<feature type="region of interest" description="Disordered" evidence="2">
    <location>
        <begin position="245"/>
        <end position="286"/>
    </location>
</feature>
<feature type="region of interest" description="Disordered" evidence="2">
    <location>
        <begin position="1"/>
        <end position="23"/>
    </location>
</feature>
<evidence type="ECO:0000313" key="3">
    <source>
        <dbReference type="EMBL" id="EAR87287.1"/>
    </source>
</evidence>
<proteinExistence type="predicted"/>
<name>I7LTU1_TETTS</name>
<evidence type="ECO:0000256" key="2">
    <source>
        <dbReference type="SAM" id="MobiDB-lite"/>
    </source>
</evidence>
<dbReference type="KEGG" id="tet:TTHERM_00056010"/>
<dbReference type="HOGENOM" id="CLU_793417_0_0_1"/>
<gene>
    <name evidence="3" type="ORF">TTHERM_00056010</name>
</gene>
<dbReference type="AlphaFoldDB" id="I7LTU1"/>
<dbReference type="Proteomes" id="UP000009168">
    <property type="component" value="Unassembled WGS sequence"/>
</dbReference>
<dbReference type="EMBL" id="GG662853">
    <property type="protein sequence ID" value="EAR87287.1"/>
    <property type="molecule type" value="Genomic_DNA"/>
</dbReference>
<keyword evidence="1" id="KW-0175">Coiled coil</keyword>
<evidence type="ECO:0000256" key="1">
    <source>
        <dbReference type="SAM" id="Coils"/>
    </source>
</evidence>
<feature type="coiled-coil region" evidence="1">
    <location>
        <begin position="91"/>
        <end position="120"/>
    </location>
</feature>
<protein>
    <submittedName>
        <fullName evidence="3">Uncharacterized protein</fullName>
    </submittedName>
</protein>
<keyword evidence="4" id="KW-1185">Reference proteome</keyword>
<feature type="compositionally biased region" description="Basic and acidic residues" evidence="2">
    <location>
        <begin position="1"/>
        <end position="16"/>
    </location>
</feature>
<accession>I7LTU1</accession>
<organism evidence="3 4">
    <name type="scientific">Tetrahymena thermophila (strain SB210)</name>
    <dbReference type="NCBI Taxonomy" id="312017"/>
    <lineage>
        <taxon>Eukaryota</taxon>
        <taxon>Sar</taxon>
        <taxon>Alveolata</taxon>
        <taxon>Ciliophora</taxon>
        <taxon>Intramacronucleata</taxon>
        <taxon>Oligohymenophorea</taxon>
        <taxon>Hymenostomatida</taxon>
        <taxon>Tetrahymenina</taxon>
        <taxon>Tetrahymenidae</taxon>
        <taxon>Tetrahymena</taxon>
    </lineage>
</organism>
<dbReference type="OMA" id="CNHEQKI"/>
<dbReference type="GeneID" id="7835126"/>
<dbReference type="OrthoDB" id="290979at2759"/>
<dbReference type="InParanoid" id="I7LTU1"/>
<dbReference type="SUPFAM" id="SSF57845">
    <property type="entry name" value="B-box zinc-binding domain"/>
    <property type="match status" value="1"/>
</dbReference>
<reference evidence="4" key="1">
    <citation type="journal article" date="2006" name="PLoS Biol.">
        <title>Macronuclear genome sequence of the ciliate Tetrahymena thermophila, a model eukaryote.</title>
        <authorList>
            <person name="Eisen J.A."/>
            <person name="Coyne R.S."/>
            <person name="Wu M."/>
            <person name="Wu D."/>
            <person name="Thiagarajan M."/>
            <person name="Wortman J.R."/>
            <person name="Badger J.H."/>
            <person name="Ren Q."/>
            <person name="Amedeo P."/>
            <person name="Jones K.M."/>
            <person name="Tallon L.J."/>
            <person name="Delcher A.L."/>
            <person name="Salzberg S.L."/>
            <person name="Silva J.C."/>
            <person name="Haas B.J."/>
            <person name="Majoros W.H."/>
            <person name="Farzad M."/>
            <person name="Carlton J.M."/>
            <person name="Smith R.K. Jr."/>
            <person name="Garg J."/>
            <person name="Pearlman R.E."/>
            <person name="Karrer K.M."/>
            <person name="Sun L."/>
            <person name="Manning G."/>
            <person name="Elde N.C."/>
            <person name="Turkewitz A.P."/>
            <person name="Asai D.J."/>
            <person name="Wilkes D.E."/>
            <person name="Wang Y."/>
            <person name="Cai H."/>
            <person name="Collins K."/>
            <person name="Stewart B.A."/>
            <person name="Lee S.R."/>
            <person name="Wilamowska K."/>
            <person name="Weinberg Z."/>
            <person name="Ruzzo W.L."/>
            <person name="Wloga D."/>
            <person name="Gaertig J."/>
            <person name="Frankel J."/>
            <person name="Tsao C.-C."/>
            <person name="Gorovsky M.A."/>
            <person name="Keeling P.J."/>
            <person name="Waller R.F."/>
            <person name="Patron N.J."/>
            <person name="Cherry J.M."/>
            <person name="Stover N.A."/>
            <person name="Krieger C.J."/>
            <person name="del Toro C."/>
            <person name="Ryder H.F."/>
            <person name="Williamson S.C."/>
            <person name="Barbeau R.A."/>
            <person name="Hamilton E.P."/>
            <person name="Orias E."/>
        </authorList>
    </citation>
    <scope>NUCLEOTIDE SEQUENCE [LARGE SCALE GENOMIC DNA]</scope>
    <source>
        <strain evidence="4">SB210</strain>
    </source>
</reference>
<feature type="compositionally biased region" description="Low complexity" evidence="2">
    <location>
        <begin position="247"/>
        <end position="279"/>
    </location>
</feature>
<evidence type="ECO:0000313" key="4">
    <source>
        <dbReference type="Proteomes" id="UP000009168"/>
    </source>
</evidence>
<sequence>MNKEENSCKGSVDSKAETAPSSAMKIEVMSHEKVFLINKEQMKCNKQDHDNNRLKFLCIDPACKIEAKLACAECILNDHYQHKYVVLEKFTSEVSEKYIKINKQAKALEQENQMEEFQKTISEEVHAEFEEIKQLVIKSFEEFEKEYLQNVSKILESGKLKMDHRDKFQVIENLTQKEFGKFDPQDISHIIDFYQDDKIEKALEENEKHLIKTKGAISKKQVKYFEKFRTIVKDILKNCKTTPIKESSISSPVSSSMNLSATNSSNNASQSQNSQNSSSQDEKKKRRLTISEENNIIYDAPAVNQSNFKSISELQSFAQRSFAGETRRFSNAVHKKIKTEQYQTQPISTQ</sequence>
<dbReference type="eggNOG" id="ENOG502SY6S">
    <property type="taxonomic scope" value="Eukaryota"/>
</dbReference>
<dbReference type="RefSeq" id="XP_001007532.1">
    <property type="nucleotide sequence ID" value="XM_001007532.1"/>
</dbReference>